<proteinExistence type="predicted"/>
<protein>
    <recommendedName>
        <fullName evidence="1">Amidohydrolase-related domain-containing protein</fullName>
    </recommendedName>
</protein>
<dbReference type="Pfam" id="PF01979">
    <property type="entry name" value="Amidohydro_1"/>
    <property type="match status" value="1"/>
</dbReference>
<sequence>MKCKHVYLSLLLISIFFSCSTKQIYKDAIIIKGGKIIDISNNGTSLNDLTDKAIIIKADTIFKIVEESSLSRKQEHIIDATGKYILPGLTDGFAVINNQDYANAFLYMGITDVIGVESFRRGKFYHNANPSPNVHMLESVGDEPITNKQLLDSIHKLHNNGIEVLLMMYKLTPEQLELAHNEAKKLGMGTIGELGFTSYKKGMDLGVDAFVHTTRYSLDVAPDSMAIKVAEQPFSNDLGSPKWRYYQYLTNLKKDDKALLQHAKNLGNSNSYIMPTFGLLYIDMPFSKNPWNEKIATIIDSRDVNRPADKITGKHNYPPEELAAYQKLGYNELMIEKTYYENGAHYISGSGTDVWGTMPGISLHQELEVLSRTGLTNREVLATTTSNFNAAFGLKFGKLESGFKANILILDDNPLDDIKNLKGKKIVILNGKQIDVDALLNL</sequence>
<dbReference type="InterPro" id="IPR032466">
    <property type="entry name" value="Metal_Hydrolase"/>
</dbReference>
<evidence type="ECO:0000259" key="1">
    <source>
        <dbReference type="Pfam" id="PF01979"/>
    </source>
</evidence>
<dbReference type="InterPro" id="IPR051781">
    <property type="entry name" value="Metallo-dep_Hydrolase"/>
</dbReference>
<evidence type="ECO:0000313" key="2">
    <source>
        <dbReference type="EMBL" id="VAV85153.1"/>
    </source>
</evidence>
<dbReference type="InterPro" id="IPR011059">
    <property type="entry name" value="Metal-dep_hydrolase_composite"/>
</dbReference>
<feature type="domain" description="Amidohydrolase-related" evidence="1">
    <location>
        <begin position="343"/>
        <end position="432"/>
    </location>
</feature>
<dbReference type="InterPro" id="IPR006680">
    <property type="entry name" value="Amidohydro-rel"/>
</dbReference>
<accession>A0A3B0RKV2</accession>
<reference evidence="2" key="1">
    <citation type="submission" date="2018-06" db="EMBL/GenBank/DDBJ databases">
        <authorList>
            <person name="Zhirakovskaya E."/>
        </authorList>
    </citation>
    <scope>NUCLEOTIDE SEQUENCE</scope>
</reference>
<dbReference type="PANTHER" id="PTHR43135">
    <property type="entry name" value="ALPHA-D-RIBOSE 1-METHYLPHOSPHONATE 5-TRIPHOSPHATE DIPHOSPHATASE"/>
    <property type="match status" value="1"/>
</dbReference>
<gene>
    <name evidence="2" type="ORF">MNBD_BACTEROID02-1470</name>
</gene>
<dbReference type="SUPFAM" id="SSF51338">
    <property type="entry name" value="Composite domain of metallo-dependent hydrolases"/>
    <property type="match status" value="1"/>
</dbReference>
<dbReference type="GO" id="GO:0016810">
    <property type="term" value="F:hydrolase activity, acting on carbon-nitrogen (but not peptide) bonds"/>
    <property type="evidence" value="ECO:0007669"/>
    <property type="project" value="InterPro"/>
</dbReference>
<dbReference type="SUPFAM" id="SSF51556">
    <property type="entry name" value="Metallo-dependent hydrolases"/>
    <property type="match status" value="1"/>
</dbReference>
<dbReference type="Gene3D" id="2.30.40.10">
    <property type="entry name" value="Urease, subunit C, domain 1"/>
    <property type="match status" value="2"/>
</dbReference>
<dbReference type="PROSITE" id="PS51257">
    <property type="entry name" value="PROKAR_LIPOPROTEIN"/>
    <property type="match status" value="1"/>
</dbReference>
<name>A0A3B0RKV2_9ZZZZ</name>
<dbReference type="AlphaFoldDB" id="A0A3B0RKV2"/>
<dbReference type="PANTHER" id="PTHR43135:SF3">
    <property type="entry name" value="ALPHA-D-RIBOSE 1-METHYLPHOSPHONATE 5-TRIPHOSPHATE DIPHOSPHATASE"/>
    <property type="match status" value="1"/>
</dbReference>
<dbReference type="EMBL" id="UOEB01000205">
    <property type="protein sequence ID" value="VAV85153.1"/>
    <property type="molecule type" value="Genomic_DNA"/>
</dbReference>
<dbReference type="Gene3D" id="3.20.20.140">
    <property type="entry name" value="Metal-dependent hydrolases"/>
    <property type="match status" value="1"/>
</dbReference>
<organism evidence="2">
    <name type="scientific">hydrothermal vent metagenome</name>
    <dbReference type="NCBI Taxonomy" id="652676"/>
    <lineage>
        <taxon>unclassified sequences</taxon>
        <taxon>metagenomes</taxon>
        <taxon>ecological metagenomes</taxon>
    </lineage>
</organism>